<protein>
    <submittedName>
        <fullName evidence="3">DgyrCDS9221</fullName>
    </submittedName>
</protein>
<evidence type="ECO:0000256" key="2">
    <source>
        <dbReference type="SAM" id="SignalP"/>
    </source>
</evidence>
<keyword evidence="2" id="KW-0732">Signal</keyword>
<feature type="signal peptide" evidence="2">
    <location>
        <begin position="1"/>
        <end position="19"/>
    </location>
</feature>
<evidence type="ECO:0000256" key="1">
    <source>
        <dbReference type="SAM" id="MobiDB-lite"/>
    </source>
</evidence>
<dbReference type="Proteomes" id="UP000549394">
    <property type="component" value="Unassembled WGS sequence"/>
</dbReference>
<organism evidence="3 4">
    <name type="scientific">Dimorphilus gyrociliatus</name>
    <dbReference type="NCBI Taxonomy" id="2664684"/>
    <lineage>
        <taxon>Eukaryota</taxon>
        <taxon>Metazoa</taxon>
        <taxon>Spiralia</taxon>
        <taxon>Lophotrochozoa</taxon>
        <taxon>Annelida</taxon>
        <taxon>Polychaeta</taxon>
        <taxon>Polychaeta incertae sedis</taxon>
        <taxon>Dinophilidae</taxon>
        <taxon>Dimorphilus</taxon>
    </lineage>
</organism>
<sequence>MKLLSLTLLFVLCTCNVLANPSLSSLLQELEERNEGLVDNQMVGEELFRRSDPDENEILRGIDDDDNEQNNDDDESNLEDREEDDELELMLRGKETKFWCKACKVNPNADRCPRIAKICKVDYNIEYPPPKPKNGRARSGRARSGKRRGGRRGGSARRHRGRKGRRW</sequence>
<proteinExistence type="predicted"/>
<feature type="region of interest" description="Disordered" evidence="1">
    <location>
        <begin position="54"/>
        <end position="85"/>
    </location>
</feature>
<evidence type="ECO:0000313" key="4">
    <source>
        <dbReference type="Proteomes" id="UP000549394"/>
    </source>
</evidence>
<keyword evidence="4" id="KW-1185">Reference proteome</keyword>
<accession>A0A7I8VY45</accession>
<dbReference type="EMBL" id="CAJFCJ010000012">
    <property type="protein sequence ID" value="CAD5120659.1"/>
    <property type="molecule type" value="Genomic_DNA"/>
</dbReference>
<reference evidence="3 4" key="1">
    <citation type="submission" date="2020-08" db="EMBL/GenBank/DDBJ databases">
        <authorList>
            <person name="Hejnol A."/>
        </authorList>
    </citation>
    <scope>NUCLEOTIDE SEQUENCE [LARGE SCALE GENOMIC DNA]</scope>
</reference>
<gene>
    <name evidence="3" type="ORF">DGYR_LOCUS8725</name>
</gene>
<dbReference type="AlphaFoldDB" id="A0A7I8VY45"/>
<feature type="region of interest" description="Disordered" evidence="1">
    <location>
        <begin position="124"/>
        <end position="167"/>
    </location>
</feature>
<feature type="compositionally biased region" description="Basic residues" evidence="1">
    <location>
        <begin position="133"/>
        <end position="167"/>
    </location>
</feature>
<feature type="chain" id="PRO_5029461106" evidence="2">
    <location>
        <begin position="20"/>
        <end position="167"/>
    </location>
</feature>
<evidence type="ECO:0000313" key="3">
    <source>
        <dbReference type="EMBL" id="CAD5120659.1"/>
    </source>
</evidence>
<feature type="compositionally biased region" description="Acidic residues" evidence="1">
    <location>
        <begin position="63"/>
        <end position="85"/>
    </location>
</feature>
<comment type="caution">
    <text evidence="3">The sequence shown here is derived from an EMBL/GenBank/DDBJ whole genome shotgun (WGS) entry which is preliminary data.</text>
</comment>
<name>A0A7I8VY45_9ANNE</name>